<dbReference type="Pfam" id="PF01425">
    <property type="entry name" value="Amidase"/>
    <property type="match status" value="1"/>
</dbReference>
<dbReference type="NCBIfam" id="NF004622">
    <property type="entry name" value="PRK05962.1"/>
    <property type="match status" value="1"/>
</dbReference>
<evidence type="ECO:0000313" key="5">
    <source>
        <dbReference type="Proteomes" id="UP000185680"/>
    </source>
</evidence>
<dbReference type="KEGG" id="hyl:LPB072_19615"/>
<proteinExistence type="predicted"/>
<dbReference type="InterPro" id="IPR000120">
    <property type="entry name" value="Amidase"/>
</dbReference>
<dbReference type="OrthoDB" id="112488at2"/>
<dbReference type="Proteomes" id="UP000185657">
    <property type="component" value="Unassembled WGS sequence"/>
</dbReference>
<evidence type="ECO:0000259" key="1">
    <source>
        <dbReference type="Pfam" id="PF01425"/>
    </source>
</evidence>
<dbReference type="InterPro" id="IPR020556">
    <property type="entry name" value="Amidase_CS"/>
</dbReference>
<evidence type="ECO:0000313" key="4">
    <source>
        <dbReference type="Proteomes" id="UP000185657"/>
    </source>
</evidence>
<dbReference type="InterPro" id="IPR023631">
    <property type="entry name" value="Amidase_dom"/>
</dbReference>
<dbReference type="PANTHER" id="PTHR11895:SF176">
    <property type="entry name" value="AMIDASE AMID-RELATED"/>
    <property type="match status" value="1"/>
</dbReference>
<sequence>MSAQAKPSSTQRLEQALAAIDQAGDEGRRTFTRLYTSDARAAAAAADARSRAGRCFGPMDGRLVSIKDLFDVAGEPTTAGSVILQDAAPATRDATVVRRLRAAGAVIVGKTNMTEFAFSGVGINPHYGTPGNSRDAARIPGGSSSGAGVSVARNFVEIAIGSDTGGSVRIPAALNGIVGFKPTQARVPREGAFPLSYSLDTIGPLCHNVADALAADAMLSGVDLEPGATRSVPGLRLGIPRGLMFTEAQTEVLEAFDRAMALLGGAGARLSDEAMDDLLGEPFRLQEQGTLAAAEAASIHQHLLKEHPEAYDPIVLGRIRHGETIGAARYITMVQARTQLLRHIDARLAGFDALVLPTVPLLAPRIDALSEERAFLRTNGLLLRNPSVFNFFDLPALSLPAPTGTGLPVGLMLVGRRGADRDLLAIGSAIESVLTSANR</sequence>
<dbReference type="PROSITE" id="PS00571">
    <property type="entry name" value="AMIDASES"/>
    <property type="match status" value="1"/>
</dbReference>
<feature type="domain" description="Amidase" evidence="1">
    <location>
        <begin position="30"/>
        <end position="424"/>
    </location>
</feature>
<keyword evidence="4" id="KW-1185">Reference proteome</keyword>
<dbReference type="STRING" id="1763535.LPB072_19615"/>
<dbReference type="PANTHER" id="PTHR11895">
    <property type="entry name" value="TRANSAMIDASE"/>
    <property type="match status" value="1"/>
</dbReference>
<dbReference type="Gene3D" id="3.90.1300.10">
    <property type="entry name" value="Amidase signature (AS) domain"/>
    <property type="match status" value="1"/>
</dbReference>
<organism evidence="2 5">
    <name type="scientific">Hydrogenophaga crassostreae</name>
    <dbReference type="NCBI Taxonomy" id="1763535"/>
    <lineage>
        <taxon>Bacteria</taxon>
        <taxon>Pseudomonadati</taxon>
        <taxon>Pseudomonadota</taxon>
        <taxon>Betaproteobacteria</taxon>
        <taxon>Burkholderiales</taxon>
        <taxon>Comamonadaceae</taxon>
        <taxon>Hydrogenophaga</taxon>
    </lineage>
</organism>
<dbReference type="NCBIfam" id="NF005460">
    <property type="entry name" value="PRK07056.1"/>
    <property type="match status" value="1"/>
</dbReference>
<dbReference type="RefSeq" id="WP_066086664.1">
    <property type="nucleotide sequence ID" value="NZ_CP017476.1"/>
</dbReference>
<dbReference type="InterPro" id="IPR036928">
    <property type="entry name" value="AS_sf"/>
</dbReference>
<reference evidence="3 4" key="1">
    <citation type="submission" date="2016-02" db="EMBL/GenBank/DDBJ databases">
        <title>Draft genome sequence of Hydrogenophaga sp. LPB0072.</title>
        <authorList>
            <person name="Shin S.-K."/>
            <person name="Yi H."/>
        </authorList>
    </citation>
    <scope>NUCLEOTIDE SEQUENCE [LARGE SCALE GENOMIC DNA]</scope>
    <source>
        <strain evidence="3 4">LPB0072</strain>
    </source>
</reference>
<dbReference type="AlphaFoldDB" id="A0A163CKK9"/>
<protein>
    <submittedName>
        <fullName evidence="2">Amidase</fullName>
    </submittedName>
</protein>
<dbReference type="GO" id="GO:0003824">
    <property type="term" value="F:catalytic activity"/>
    <property type="evidence" value="ECO:0007669"/>
    <property type="project" value="InterPro"/>
</dbReference>
<name>A0A163CKK9_9BURK</name>
<dbReference type="EMBL" id="LVWD01000004">
    <property type="protein sequence ID" value="OAD43199.1"/>
    <property type="molecule type" value="Genomic_DNA"/>
</dbReference>
<accession>A0A163CKK9</accession>
<gene>
    <name evidence="2" type="ORF">LPB072_19615</name>
    <name evidence="3" type="ORF">LPB72_04935</name>
</gene>
<evidence type="ECO:0000313" key="3">
    <source>
        <dbReference type="EMBL" id="OAD43199.1"/>
    </source>
</evidence>
<dbReference type="Proteomes" id="UP000185680">
    <property type="component" value="Chromosome"/>
</dbReference>
<dbReference type="SUPFAM" id="SSF75304">
    <property type="entry name" value="Amidase signature (AS) enzymes"/>
    <property type="match status" value="1"/>
</dbReference>
<reference evidence="2 5" key="2">
    <citation type="submission" date="2016-10" db="EMBL/GenBank/DDBJ databases">
        <title>Hydorgenophaga sp. LPB0072 isolated from gastropod.</title>
        <authorList>
            <person name="Kim E."/>
            <person name="Yi H."/>
        </authorList>
    </citation>
    <scope>NUCLEOTIDE SEQUENCE [LARGE SCALE GENOMIC DNA]</scope>
    <source>
        <strain evidence="2 5">LPB0072</strain>
    </source>
</reference>
<evidence type="ECO:0000313" key="2">
    <source>
        <dbReference type="EMBL" id="AOW14705.1"/>
    </source>
</evidence>
<dbReference type="EMBL" id="CP017476">
    <property type="protein sequence ID" value="AOW14705.1"/>
    <property type="molecule type" value="Genomic_DNA"/>
</dbReference>